<dbReference type="AlphaFoldDB" id="A0A7K1V2S9"/>
<name>A0A7K1V2S9_9NOCA</name>
<dbReference type="Gene3D" id="1.10.530.10">
    <property type="match status" value="1"/>
</dbReference>
<dbReference type="SUPFAM" id="SSF53955">
    <property type="entry name" value="Lysozyme-like"/>
    <property type="match status" value="1"/>
</dbReference>
<feature type="domain" description="Transglycosylase SLT" evidence="3">
    <location>
        <begin position="288"/>
        <end position="333"/>
    </location>
</feature>
<dbReference type="Pfam" id="PF01551">
    <property type="entry name" value="Peptidase_M23"/>
    <property type="match status" value="1"/>
</dbReference>
<keyword evidence="5" id="KW-1185">Reference proteome</keyword>
<dbReference type="Gene3D" id="2.70.70.10">
    <property type="entry name" value="Glucose Permease (Domain IIA)"/>
    <property type="match status" value="1"/>
</dbReference>
<accession>A0A7K1V2S9</accession>
<dbReference type="InterPro" id="IPR031304">
    <property type="entry name" value="SLT_2"/>
</dbReference>
<dbReference type="PANTHER" id="PTHR21666">
    <property type="entry name" value="PEPTIDASE-RELATED"/>
    <property type="match status" value="1"/>
</dbReference>
<dbReference type="PANTHER" id="PTHR21666:SF270">
    <property type="entry name" value="MUREIN HYDROLASE ACTIVATOR ENVC"/>
    <property type="match status" value="1"/>
</dbReference>
<evidence type="ECO:0000313" key="4">
    <source>
        <dbReference type="EMBL" id="MVU80841.1"/>
    </source>
</evidence>
<protein>
    <submittedName>
        <fullName evidence="4">Peptidoglycan DD-metalloendopeptidase family protein</fullName>
    </submittedName>
</protein>
<gene>
    <name evidence="4" type="ORF">GPX89_26755</name>
</gene>
<dbReference type="Pfam" id="PF13406">
    <property type="entry name" value="SLT_2"/>
    <property type="match status" value="1"/>
</dbReference>
<feature type="region of interest" description="Disordered" evidence="1">
    <location>
        <begin position="190"/>
        <end position="220"/>
    </location>
</feature>
<dbReference type="EMBL" id="WRPP01000005">
    <property type="protein sequence ID" value="MVU80841.1"/>
    <property type="molecule type" value="Genomic_DNA"/>
</dbReference>
<evidence type="ECO:0000256" key="1">
    <source>
        <dbReference type="SAM" id="MobiDB-lite"/>
    </source>
</evidence>
<dbReference type="GO" id="GO:0004222">
    <property type="term" value="F:metalloendopeptidase activity"/>
    <property type="evidence" value="ECO:0007669"/>
    <property type="project" value="TreeGrafter"/>
</dbReference>
<evidence type="ECO:0000259" key="2">
    <source>
        <dbReference type="Pfam" id="PF01551"/>
    </source>
</evidence>
<dbReference type="RefSeq" id="WP_157390402.1">
    <property type="nucleotide sequence ID" value="NZ_WRPP01000005.1"/>
</dbReference>
<evidence type="ECO:0000313" key="5">
    <source>
        <dbReference type="Proteomes" id="UP000466794"/>
    </source>
</evidence>
<organism evidence="4 5">
    <name type="scientific">Nocardia terrae</name>
    <dbReference type="NCBI Taxonomy" id="2675851"/>
    <lineage>
        <taxon>Bacteria</taxon>
        <taxon>Bacillati</taxon>
        <taxon>Actinomycetota</taxon>
        <taxon>Actinomycetes</taxon>
        <taxon>Mycobacteriales</taxon>
        <taxon>Nocardiaceae</taxon>
        <taxon>Nocardia</taxon>
    </lineage>
</organism>
<reference evidence="4 5" key="1">
    <citation type="submission" date="2019-12" db="EMBL/GenBank/DDBJ databases">
        <title>Nocardia sp. nov. ET3-3 isolated from soil.</title>
        <authorList>
            <person name="Kanchanasin P."/>
            <person name="Tanasupawat S."/>
            <person name="Yuki M."/>
            <person name="Kudo T."/>
        </authorList>
    </citation>
    <scope>NUCLEOTIDE SEQUENCE [LARGE SCALE GENOMIC DNA]</scope>
    <source>
        <strain evidence="4 5">ET3-3</strain>
    </source>
</reference>
<dbReference type="InterPro" id="IPR016047">
    <property type="entry name" value="M23ase_b-sheet_dom"/>
</dbReference>
<dbReference type="InterPro" id="IPR011055">
    <property type="entry name" value="Dup_hybrid_motif"/>
</dbReference>
<dbReference type="InterPro" id="IPR023346">
    <property type="entry name" value="Lysozyme-like_dom_sf"/>
</dbReference>
<feature type="compositionally biased region" description="Polar residues" evidence="1">
    <location>
        <begin position="196"/>
        <end position="209"/>
    </location>
</feature>
<dbReference type="Proteomes" id="UP000466794">
    <property type="component" value="Unassembled WGS sequence"/>
</dbReference>
<evidence type="ECO:0000259" key="3">
    <source>
        <dbReference type="Pfam" id="PF13406"/>
    </source>
</evidence>
<comment type="caution">
    <text evidence="4">The sequence shown here is derived from an EMBL/GenBank/DDBJ whole genome shotgun (WGS) entry which is preliminary data.</text>
</comment>
<sequence length="403" mass="40975">MGGALPVLLVPVAALAIVGAALLFGSGDRTPVQHGCLPDIPRSQPHISVQSASLRVETPLPEGTFTVSSGFGPRDGGVHLGVDLAAAQGTPILAATDGTVVAAGPASGFGNWIIIDTLIDGGLLSTVYGHMFDDGVNVTVGEQVQAGQPIGAVGSNGEATGPHLHFEVVPGGRQQGGHQIDPVPWLAAHGAPVDGDSTTAQPAGSTPLNGDSVRPRSSRSTAFAARMAGLALGCEPPSAVGRDELRSGSVPAEYEPWIRKAARTCPDVTGPLLAAQLRQESGFRADAVSPDAGAQGPAQFMPATWAAYGIDGDGDGRIDVWSIPDAVMSQARYDCDLVRSAKTGLAQGSLRGDLTELWLSMYNCGPEGTLAAGGVCQNSQTLHYVKAIPALAATYVLANGGAS</sequence>
<dbReference type="InterPro" id="IPR050570">
    <property type="entry name" value="Cell_wall_metabolism_enzyme"/>
</dbReference>
<proteinExistence type="predicted"/>
<feature type="domain" description="M23ase beta-sheet core" evidence="2">
    <location>
        <begin position="78"/>
        <end position="173"/>
    </location>
</feature>
<dbReference type="CDD" id="cd12797">
    <property type="entry name" value="M23_peptidase"/>
    <property type="match status" value="1"/>
</dbReference>
<dbReference type="CDD" id="cd13399">
    <property type="entry name" value="Slt35-like"/>
    <property type="match status" value="1"/>
</dbReference>
<dbReference type="SUPFAM" id="SSF51261">
    <property type="entry name" value="Duplicated hybrid motif"/>
    <property type="match status" value="1"/>
</dbReference>